<feature type="domain" description="DUF1648" evidence="2">
    <location>
        <begin position="148"/>
        <end position="196"/>
    </location>
</feature>
<feature type="transmembrane region" description="Helical" evidence="1">
    <location>
        <begin position="6"/>
        <end position="30"/>
    </location>
</feature>
<dbReference type="RefSeq" id="WP_148566178.1">
    <property type="nucleotide sequence ID" value="NZ_RXYA01000003.1"/>
</dbReference>
<keyword evidence="1" id="KW-0812">Transmembrane</keyword>
<sequence length="360" mass="40228">MNNSLNLITGVMGLSWVLVVFATAFTPYFVRKNICFGISIPESEYDNPQFKALRRDYSIGCLATGLIIGIGSAVCYRWIPAEKAMWIQIEGMFLYLVISMLMYFFMRSKIKAIKQASDWKIETKTVTEISQKSDKTINIRWYLVYLAIIAITVLATVLKYPSLPEQIPVHFNIAGEVDRYAQKSIGTVAIMPVIQLLIGMLFAAINVAIRMSKRQGNFQKSNVFRGVMSMTLFAIGLMVMLLLTCVQFSMMTILSEKLISVLPLAFLIAIFVICAYLAIKVGQGGSRLKGTGNQPENMIDDDSHWIGGFLYFNKNDPSLFVEKRFGIGYTLNFGNKKSLIAIGVIIVLIGALLALPFILK</sequence>
<evidence type="ECO:0000256" key="1">
    <source>
        <dbReference type="SAM" id="Phobius"/>
    </source>
</evidence>
<dbReference type="Pfam" id="PF07853">
    <property type="entry name" value="DUF1648"/>
    <property type="match status" value="1"/>
</dbReference>
<name>A0A923I0N9_9FIRM</name>
<dbReference type="PANTHER" id="PTHR37810:SF9">
    <property type="entry name" value="MEMBRANE PROTEIN"/>
    <property type="match status" value="1"/>
</dbReference>
<dbReference type="InterPro" id="IPR014574">
    <property type="entry name" value="UCP032908"/>
</dbReference>
<feature type="transmembrane region" description="Helical" evidence="1">
    <location>
        <begin position="185"/>
        <end position="209"/>
    </location>
</feature>
<gene>
    <name evidence="4" type="ORF">GH810_06475</name>
</gene>
<feature type="transmembrane region" description="Helical" evidence="1">
    <location>
        <begin position="259"/>
        <end position="279"/>
    </location>
</feature>
<dbReference type="Proteomes" id="UP000616595">
    <property type="component" value="Unassembled WGS sequence"/>
</dbReference>
<accession>A0A923I0N9</accession>
<reference evidence="4" key="1">
    <citation type="submission" date="2019-10" db="EMBL/GenBank/DDBJ databases">
        <authorList>
            <person name="Ross D.E."/>
            <person name="Gulliver D."/>
        </authorList>
    </citation>
    <scope>NUCLEOTIDE SEQUENCE</scope>
    <source>
        <strain evidence="4">DER-2019</strain>
    </source>
</reference>
<feature type="transmembrane region" description="Helical" evidence="1">
    <location>
        <begin position="230"/>
        <end position="253"/>
    </location>
</feature>
<dbReference type="Pfam" id="PF19124">
    <property type="entry name" value="DUF5808"/>
    <property type="match status" value="1"/>
</dbReference>
<dbReference type="PIRSF" id="PIRSF032908">
    <property type="entry name" value="UCP032908"/>
    <property type="match status" value="1"/>
</dbReference>
<evidence type="ECO:0000313" key="5">
    <source>
        <dbReference type="Proteomes" id="UP000616595"/>
    </source>
</evidence>
<keyword evidence="1" id="KW-1133">Transmembrane helix</keyword>
<feature type="transmembrane region" description="Helical" evidence="1">
    <location>
        <begin position="339"/>
        <end position="359"/>
    </location>
</feature>
<organism evidence="4 5">
    <name type="scientific">Acetobacterium paludosum</name>
    <dbReference type="NCBI Taxonomy" id="52693"/>
    <lineage>
        <taxon>Bacteria</taxon>
        <taxon>Bacillati</taxon>
        <taxon>Bacillota</taxon>
        <taxon>Clostridia</taxon>
        <taxon>Eubacteriales</taxon>
        <taxon>Eubacteriaceae</taxon>
        <taxon>Acetobacterium</taxon>
    </lineage>
</organism>
<comment type="caution">
    <text evidence="4">The sequence shown here is derived from an EMBL/GenBank/DDBJ whole genome shotgun (WGS) entry which is preliminary data.</text>
</comment>
<feature type="transmembrane region" description="Helical" evidence="1">
    <location>
        <begin position="85"/>
        <end position="105"/>
    </location>
</feature>
<dbReference type="PANTHER" id="PTHR37810">
    <property type="entry name" value="IMMUNITY PROTEIN SDPI"/>
    <property type="match status" value="1"/>
</dbReference>
<dbReference type="InterPro" id="IPR012867">
    <property type="entry name" value="DUF1648"/>
</dbReference>
<proteinExistence type="predicted"/>
<protein>
    <submittedName>
        <fullName evidence="4">DUF1648 domain-containing protein</fullName>
    </submittedName>
</protein>
<dbReference type="InterPro" id="IPR043831">
    <property type="entry name" value="DUF5808"/>
</dbReference>
<feature type="transmembrane region" description="Helical" evidence="1">
    <location>
        <begin position="139"/>
        <end position="158"/>
    </location>
</feature>
<feature type="domain" description="DUF5808" evidence="3">
    <location>
        <begin position="314"/>
        <end position="338"/>
    </location>
</feature>
<evidence type="ECO:0000313" key="4">
    <source>
        <dbReference type="EMBL" id="MBC3887953.1"/>
    </source>
</evidence>
<reference evidence="4" key="2">
    <citation type="submission" date="2020-10" db="EMBL/GenBank/DDBJ databases">
        <title>Comparative genomics of the Acetobacterium genus.</title>
        <authorList>
            <person name="Marshall C."/>
            <person name="May H."/>
            <person name="Norman S."/>
        </authorList>
    </citation>
    <scope>NUCLEOTIDE SEQUENCE</scope>
    <source>
        <strain evidence="4">DER-2019</strain>
    </source>
</reference>
<evidence type="ECO:0000259" key="2">
    <source>
        <dbReference type="Pfam" id="PF07853"/>
    </source>
</evidence>
<dbReference type="OrthoDB" id="9808690at2"/>
<dbReference type="GO" id="GO:0009636">
    <property type="term" value="P:response to toxic substance"/>
    <property type="evidence" value="ECO:0007669"/>
    <property type="project" value="TreeGrafter"/>
</dbReference>
<dbReference type="EMBL" id="WJBD01000006">
    <property type="protein sequence ID" value="MBC3887953.1"/>
    <property type="molecule type" value="Genomic_DNA"/>
</dbReference>
<dbReference type="AlphaFoldDB" id="A0A923I0N9"/>
<feature type="transmembrane region" description="Helical" evidence="1">
    <location>
        <begin position="57"/>
        <end position="79"/>
    </location>
</feature>
<keyword evidence="5" id="KW-1185">Reference proteome</keyword>
<evidence type="ECO:0000259" key="3">
    <source>
        <dbReference type="Pfam" id="PF19124"/>
    </source>
</evidence>
<keyword evidence="1" id="KW-0472">Membrane</keyword>